<evidence type="ECO:0000313" key="2">
    <source>
        <dbReference type="EnsemblMetazoa" id="CapteP197597"/>
    </source>
</evidence>
<name>R7TW88_CAPTE</name>
<dbReference type="EnsemblMetazoa" id="CapteT197597">
    <property type="protein sequence ID" value="CapteP197597"/>
    <property type="gene ID" value="CapteG197597"/>
</dbReference>
<protein>
    <submittedName>
        <fullName evidence="1 2">Uncharacterized protein</fullName>
    </submittedName>
</protein>
<organism evidence="1">
    <name type="scientific">Capitella teleta</name>
    <name type="common">Polychaete worm</name>
    <dbReference type="NCBI Taxonomy" id="283909"/>
    <lineage>
        <taxon>Eukaryota</taxon>
        <taxon>Metazoa</taxon>
        <taxon>Spiralia</taxon>
        <taxon>Lophotrochozoa</taxon>
        <taxon>Annelida</taxon>
        <taxon>Polychaeta</taxon>
        <taxon>Sedentaria</taxon>
        <taxon>Scolecida</taxon>
        <taxon>Capitellidae</taxon>
        <taxon>Capitella</taxon>
    </lineage>
</organism>
<dbReference type="EMBL" id="AMQN01027361">
    <property type="status" value="NOT_ANNOTATED_CDS"/>
    <property type="molecule type" value="Genomic_DNA"/>
</dbReference>
<dbReference type="EMBL" id="KB308462">
    <property type="protein sequence ID" value="ELT97832.1"/>
    <property type="molecule type" value="Genomic_DNA"/>
</dbReference>
<reference evidence="1 3" key="2">
    <citation type="journal article" date="2013" name="Nature">
        <title>Insights into bilaterian evolution from three spiralian genomes.</title>
        <authorList>
            <person name="Simakov O."/>
            <person name="Marletaz F."/>
            <person name="Cho S.J."/>
            <person name="Edsinger-Gonzales E."/>
            <person name="Havlak P."/>
            <person name="Hellsten U."/>
            <person name="Kuo D.H."/>
            <person name="Larsson T."/>
            <person name="Lv J."/>
            <person name="Arendt D."/>
            <person name="Savage R."/>
            <person name="Osoegawa K."/>
            <person name="de Jong P."/>
            <person name="Grimwood J."/>
            <person name="Chapman J.A."/>
            <person name="Shapiro H."/>
            <person name="Aerts A."/>
            <person name="Otillar R.P."/>
            <person name="Terry A.Y."/>
            <person name="Boore J.L."/>
            <person name="Grigoriev I.V."/>
            <person name="Lindberg D.R."/>
            <person name="Seaver E.C."/>
            <person name="Weisblat D.A."/>
            <person name="Putnam N.H."/>
            <person name="Rokhsar D.S."/>
        </authorList>
    </citation>
    <scope>NUCLEOTIDE SEQUENCE</scope>
    <source>
        <strain evidence="1 3">I ESC-2004</strain>
    </source>
</reference>
<keyword evidence="3" id="KW-1185">Reference proteome</keyword>
<sequence length="166" mass="19319">MSPANQDLIHGQVLYQYCWHSRKAKVPATSFEMGATKDFFRLMQQQLAQQSEAMIYQQDQVKILKTALLQKKTENSGHTTTLSVAQQNPPIGINKLALEKMQKFMQDQFHPRRFVVREHFKFWSKMQCKPGEAAHQLASRICQNAMTCNFDSIKKPQDEAMRMHFI</sequence>
<reference evidence="2" key="3">
    <citation type="submission" date="2015-06" db="UniProtKB">
        <authorList>
            <consortium name="EnsemblMetazoa"/>
        </authorList>
    </citation>
    <scope>IDENTIFICATION</scope>
</reference>
<accession>R7TW88</accession>
<dbReference type="AlphaFoldDB" id="R7TW88"/>
<proteinExistence type="predicted"/>
<reference evidence="3" key="1">
    <citation type="submission" date="2012-12" db="EMBL/GenBank/DDBJ databases">
        <authorList>
            <person name="Hellsten U."/>
            <person name="Grimwood J."/>
            <person name="Chapman J.A."/>
            <person name="Shapiro H."/>
            <person name="Aerts A."/>
            <person name="Otillar R.P."/>
            <person name="Terry A.Y."/>
            <person name="Boore J.L."/>
            <person name="Simakov O."/>
            <person name="Marletaz F."/>
            <person name="Cho S.-J."/>
            <person name="Edsinger-Gonzales E."/>
            <person name="Havlak P."/>
            <person name="Kuo D.-H."/>
            <person name="Larsson T."/>
            <person name="Lv J."/>
            <person name="Arendt D."/>
            <person name="Savage R."/>
            <person name="Osoegawa K."/>
            <person name="de Jong P."/>
            <person name="Lindberg D.R."/>
            <person name="Seaver E.C."/>
            <person name="Weisblat D.A."/>
            <person name="Putnam N.H."/>
            <person name="Grigoriev I.V."/>
            <person name="Rokhsar D.S."/>
        </authorList>
    </citation>
    <scope>NUCLEOTIDE SEQUENCE</scope>
    <source>
        <strain evidence="3">I ESC-2004</strain>
    </source>
</reference>
<gene>
    <name evidence="1" type="ORF">CAPTEDRAFT_197597</name>
</gene>
<evidence type="ECO:0000313" key="3">
    <source>
        <dbReference type="Proteomes" id="UP000014760"/>
    </source>
</evidence>
<dbReference type="HOGENOM" id="CLU_1604311_0_0_1"/>
<dbReference type="STRING" id="283909.R7TW88"/>
<evidence type="ECO:0000313" key="1">
    <source>
        <dbReference type="EMBL" id="ELT97832.1"/>
    </source>
</evidence>
<dbReference type="Proteomes" id="UP000014760">
    <property type="component" value="Unassembled WGS sequence"/>
</dbReference>